<protein>
    <submittedName>
        <fullName evidence="2">Uncharacterized protein</fullName>
    </submittedName>
</protein>
<keyword evidence="3" id="KW-1185">Reference proteome</keyword>
<evidence type="ECO:0000313" key="3">
    <source>
        <dbReference type="Proteomes" id="UP000307440"/>
    </source>
</evidence>
<dbReference type="AlphaFoldDB" id="A0A5C3KD90"/>
<dbReference type="EMBL" id="ML210451">
    <property type="protein sequence ID" value="TFK17898.1"/>
    <property type="molecule type" value="Genomic_DNA"/>
</dbReference>
<evidence type="ECO:0000256" key="1">
    <source>
        <dbReference type="SAM" id="MobiDB-lite"/>
    </source>
</evidence>
<name>A0A5C3KD90_COPMA</name>
<proteinExistence type="predicted"/>
<dbReference type="Proteomes" id="UP000307440">
    <property type="component" value="Unassembled WGS sequence"/>
</dbReference>
<feature type="compositionally biased region" description="Basic and acidic residues" evidence="1">
    <location>
        <begin position="1"/>
        <end position="17"/>
    </location>
</feature>
<feature type="region of interest" description="Disordered" evidence="1">
    <location>
        <begin position="1"/>
        <end position="23"/>
    </location>
</feature>
<accession>A0A5C3KD90</accession>
<gene>
    <name evidence="2" type="ORF">FA15DRAFT_297117</name>
</gene>
<evidence type="ECO:0000313" key="2">
    <source>
        <dbReference type="EMBL" id="TFK17898.1"/>
    </source>
</evidence>
<sequence length="192" mass="21783">MKAIFLEDSRPANDHRPSAGAQRHAGFPGLQIYLNAHIGRQRAGLQPRYHDSIQQPVFPEIAQHHTDCDLGTWGRLGLRLLSGHRIQYSVLNAQRSTTTASATLLMGDDRRSPPTSIDHARLLMGHFYSRRPCYRGLFARVRQTDAYIGVPLLEYPTEHVRDQPMTQRRCDLQRLRVAPEEPHTSASLTRTA</sequence>
<reference evidence="2 3" key="1">
    <citation type="journal article" date="2019" name="Nat. Ecol. Evol.">
        <title>Megaphylogeny resolves global patterns of mushroom evolution.</title>
        <authorList>
            <person name="Varga T."/>
            <person name="Krizsan K."/>
            <person name="Foldi C."/>
            <person name="Dima B."/>
            <person name="Sanchez-Garcia M."/>
            <person name="Sanchez-Ramirez S."/>
            <person name="Szollosi G.J."/>
            <person name="Szarkandi J.G."/>
            <person name="Papp V."/>
            <person name="Albert L."/>
            <person name="Andreopoulos W."/>
            <person name="Angelini C."/>
            <person name="Antonin V."/>
            <person name="Barry K.W."/>
            <person name="Bougher N.L."/>
            <person name="Buchanan P."/>
            <person name="Buyck B."/>
            <person name="Bense V."/>
            <person name="Catcheside P."/>
            <person name="Chovatia M."/>
            <person name="Cooper J."/>
            <person name="Damon W."/>
            <person name="Desjardin D."/>
            <person name="Finy P."/>
            <person name="Geml J."/>
            <person name="Haridas S."/>
            <person name="Hughes K."/>
            <person name="Justo A."/>
            <person name="Karasinski D."/>
            <person name="Kautmanova I."/>
            <person name="Kiss B."/>
            <person name="Kocsube S."/>
            <person name="Kotiranta H."/>
            <person name="LaButti K.M."/>
            <person name="Lechner B.E."/>
            <person name="Liimatainen K."/>
            <person name="Lipzen A."/>
            <person name="Lukacs Z."/>
            <person name="Mihaltcheva S."/>
            <person name="Morgado L.N."/>
            <person name="Niskanen T."/>
            <person name="Noordeloos M.E."/>
            <person name="Ohm R.A."/>
            <person name="Ortiz-Santana B."/>
            <person name="Ovrebo C."/>
            <person name="Racz N."/>
            <person name="Riley R."/>
            <person name="Savchenko A."/>
            <person name="Shiryaev A."/>
            <person name="Soop K."/>
            <person name="Spirin V."/>
            <person name="Szebenyi C."/>
            <person name="Tomsovsky M."/>
            <person name="Tulloss R.E."/>
            <person name="Uehling J."/>
            <person name="Grigoriev I.V."/>
            <person name="Vagvolgyi C."/>
            <person name="Papp T."/>
            <person name="Martin F.M."/>
            <person name="Miettinen O."/>
            <person name="Hibbett D.S."/>
            <person name="Nagy L.G."/>
        </authorList>
    </citation>
    <scope>NUCLEOTIDE SEQUENCE [LARGE SCALE GENOMIC DNA]</scope>
    <source>
        <strain evidence="2 3">CBS 121175</strain>
    </source>
</reference>
<organism evidence="2 3">
    <name type="scientific">Coprinopsis marcescibilis</name>
    <name type="common">Agaric fungus</name>
    <name type="synonym">Psathyrella marcescibilis</name>
    <dbReference type="NCBI Taxonomy" id="230819"/>
    <lineage>
        <taxon>Eukaryota</taxon>
        <taxon>Fungi</taxon>
        <taxon>Dikarya</taxon>
        <taxon>Basidiomycota</taxon>
        <taxon>Agaricomycotina</taxon>
        <taxon>Agaricomycetes</taxon>
        <taxon>Agaricomycetidae</taxon>
        <taxon>Agaricales</taxon>
        <taxon>Agaricineae</taxon>
        <taxon>Psathyrellaceae</taxon>
        <taxon>Coprinopsis</taxon>
    </lineage>
</organism>